<keyword evidence="3 5" id="KW-0808">Transferase</keyword>
<sequence length="302" mass="33255">MAEIEPRKQKYLASRFPETIIFQDVGDTARNCAPTADGGSAKVDLLAAGFPCVSVSNLTTTPGSVIDPSCSSGYGFLGVERYVKRHRPKMVLLENVRSLFEKRQVEGGDSAYEIVRRRLAKLGYAVSGAVYNTADFGLPQQRNRAWLLCVLESELATSESQLEKDMNLFRRHCTPMSKCVDLSATFEKEPQERKPGKPGKPDAKWRDALDQQFDIYGKVAILACAVEDLALNKKVDAMKELLVVQELARLQGVGCVEWSDYRMGEESPALIRSFIGNAFSAPINLAALASVLANWNAEASQV</sequence>
<evidence type="ECO:0000256" key="5">
    <source>
        <dbReference type="PROSITE-ProRule" id="PRU01016"/>
    </source>
</evidence>
<organism evidence="6 8">
    <name type="scientific">Durusdinium trenchii</name>
    <dbReference type="NCBI Taxonomy" id="1381693"/>
    <lineage>
        <taxon>Eukaryota</taxon>
        <taxon>Sar</taxon>
        <taxon>Alveolata</taxon>
        <taxon>Dinophyceae</taxon>
        <taxon>Suessiales</taxon>
        <taxon>Symbiodiniaceae</taxon>
        <taxon>Durusdinium</taxon>
    </lineage>
</organism>
<dbReference type="InterPro" id="IPR050390">
    <property type="entry name" value="C5-Methyltransferase"/>
</dbReference>
<dbReference type="Proteomes" id="UP001642484">
    <property type="component" value="Unassembled WGS sequence"/>
</dbReference>
<evidence type="ECO:0000313" key="8">
    <source>
        <dbReference type="Proteomes" id="UP001642484"/>
    </source>
</evidence>
<dbReference type="EMBL" id="CAXAMN010013269">
    <property type="protein sequence ID" value="CAK9040273.1"/>
    <property type="molecule type" value="Genomic_DNA"/>
</dbReference>
<comment type="similarity">
    <text evidence="5">Belongs to the class I-like SAM-binding methyltransferase superfamily. C5-methyltransferase family.</text>
</comment>
<dbReference type="PROSITE" id="PS51679">
    <property type="entry name" value="SAM_MT_C5"/>
    <property type="match status" value="1"/>
</dbReference>
<feature type="active site" evidence="5">
    <location>
        <position position="52"/>
    </location>
</feature>
<evidence type="ECO:0000256" key="4">
    <source>
        <dbReference type="ARBA" id="ARBA00022691"/>
    </source>
</evidence>
<keyword evidence="2 5" id="KW-0489">Methyltransferase</keyword>
<protein>
    <recommendedName>
        <fullName evidence="1">DNA (cytosine-5-)-methyltransferase</fullName>
        <ecNumber evidence="1">2.1.1.37</ecNumber>
    </recommendedName>
</protein>
<proteinExistence type="inferred from homology"/>
<reference evidence="6 8" key="1">
    <citation type="submission" date="2024-02" db="EMBL/GenBank/DDBJ databases">
        <authorList>
            <person name="Chen Y."/>
            <person name="Shah S."/>
            <person name="Dougan E. K."/>
            <person name="Thang M."/>
            <person name="Chan C."/>
        </authorList>
    </citation>
    <scope>NUCLEOTIDE SEQUENCE [LARGE SCALE GENOMIC DNA]</scope>
</reference>
<dbReference type="InterPro" id="IPR001525">
    <property type="entry name" value="C5_MeTfrase"/>
</dbReference>
<evidence type="ECO:0000256" key="2">
    <source>
        <dbReference type="ARBA" id="ARBA00022603"/>
    </source>
</evidence>
<dbReference type="SUPFAM" id="SSF53335">
    <property type="entry name" value="S-adenosyl-L-methionine-dependent methyltransferases"/>
    <property type="match status" value="1"/>
</dbReference>
<evidence type="ECO:0000256" key="1">
    <source>
        <dbReference type="ARBA" id="ARBA00011975"/>
    </source>
</evidence>
<name>A0ABP0LKH2_9DINO</name>
<evidence type="ECO:0000313" key="6">
    <source>
        <dbReference type="EMBL" id="CAK9038559.1"/>
    </source>
</evidence>
<accession>A0ABP0LKH2</accession>
<keyword evidence="4 5" id="KW-0949">S-adenosyl-L-methionine</keyword>
<keyword evidence="8" id="KW-1185">Reference proteome</keyword>
<dbReference type="Pfam" id="PF00145">
    <property type="entry name" value="DNA_methylase"/>
    <property type="match status" value="1"/>
</dbReference>
<gene>
    <name evidence="6" type="ORF">CCMP2556_LOCUS21074</name>
    <name evidence="7" type="ORF">CCMP2556_LOCUS21712</name>
</gene>
<dbReference type="InterPro" id="IPR029063">
    <property type="entry name" value="SAM-dependent_MTases_sf"/>
</dbReference>
<dbReference type="EC" id="2.1.1.37" evidence="1"/>
<dbReference type="PANTHER" id="PTHR10629">
    <property type="entry name" value="CYTOSINE-SPECIFIC METHYLTRANSFERASE"/>
    <property type="match status" value="1"/>
</dbReference>
<evidence type="ECO:0000256" key="3">
    <source>
        <dbReference type="ARBA" id="ARBA00022679"/>
    </source>
</evidence>
<comment type="caution">
    <text evidence="6">The sequence shown here is derived from an EMBL/GenBank/DDBJ whole genome shotgun (WGS) entry which is preliminary data.</text>
</comment>
<evidence type="ECO:0000313" key="7">
    <source>
        <dbReference type="EMBL" id="CAK9040273.1"/>
    </source>
</evidence>
<dbReference type="Gene3D" id="3.40.50.150">
    <property type="entry name" value="Vaccinia Virus protein VP39"/>
    <property type="match status" value="1"/>
</dbReference>
<dbReference type="EMBL" id="CAXAMN010012570">
    <property type="protein sequence ID" value="CAK9038559.1"/>
    <property type="molecule type" value="Genomic_DNA"/>
</dbReference>
<dbReference type="PANTHER" id="PTHR10629:SF52">
    <property type="entry name" value="DNA (CYTOSINE-5)-METHYLTRANSFERASE 1"/>
    <property type="match status" value="1"/>
</dbReference>